<dbReference type="RefSeq" id="WP_084239826.1">
    <property type="nucleotide sequence ID" value="NZ_FWXT01000002.1"/>
</dbReference>
<evidence type="ECO:0000256" key="3">
    <source>
        <dbReference type="ARBA" id="ARBA00022989"/>
    </source>
</evidence>
<evidence type="ECO:0000256" key="5">
    <source>
        <dbReference type="SAM" id="Phobius"/>
    </source>
</evidence>
<feature type="transmembrane region" description="Helical" evidence="5">
    <location>
        <begin position="201"/>
        <end position="220"/>
    </location>
</feature>
<dbReference type="CDD" id="cd17393">
    <property type="entry name" value="MFS_MosC_like"/>
    <property type="match status" value="1"/>
</dbReference>
<dbReference type="InterPro" id="IPR020846">
    <property type="entry name" value="MFS_dom"/>
</dbReference>
<dbReference type="InterPro" id="IPR011701">
    <property type="entry name" value="MFS"/>
</dbReference>
<feature type="domain" description="Major facilitator superfamily (MFS) profile" evidence="6">
    <location>
        <begin position="7"/>
        <end position="377"/>
    </location>
</feature>
<feature type="transmembrane region" description="Helical" evidence="5">
    <location>
        <begin position="353"/>
        <end position="373"/>
    </location>
</feature>
<name>A0A1W2CNS9_9SPHI</name>
<feature type="transmembrane region" description="Helical" evidence="5">
    <location>
        <begin position="235"/>
        <end position="254"/>
    </location>
</feature>
<dbReference type="PANTHER" id="PTHR23514:SF13">
    <property type="entry name" value="INNER MEMBRANE PROTEIN YBJJ"/>
    <property type="match status" value="1"/>
</dbReference>
<accession>A0A1W2CNS9</accession>
<dbReference type="Pfam" id="PF07690">
    <property type="entry name" value="MFS_1"/>
    <property type="match status" value="1"/>
</dbReference>
<dbReference type="Proteomes" id="UP000192756">
    <property type="component" value="Unassembled WGS sequence"/>
</dbReference>
<feature type="transmembrane region" description="Helical" evidence="5">
    <location>
        <begin position="324"/>
        <end position="347"/>
    </location>
</feature>
<dbReference type="SUPFAM" id="SSF103473">
    <property type="entry name" value="MFS general substrate transporter"/>
    <property type="match status" value="1"/>
</dbReference>
<evidence type="ECO:0000256" key="2">
    <source>
        <dbReference type="ARBA" id="ARBA00022692"/>
    </source>
</evidence>
<evidence type="ECO:0000259" key="6">
    <source>
        <dbReference type="PROSITE" id="PS50850"/>
    </source>
</evidence>
<feature type="transmembrane region" description="Helical" evidence="5">
    <location>
        <begin position="44"/>
        <end position="65"/>
    </location>
</feature>
<feature type="transmembrane region" description="Helical" evidence="5">
    <location>
        <begin position="266"/>
        <end position="288"/>
    </location>
</feature>
<protein>
    <submittedName>
        <fullName evidence="7">Sugar phosphate permease</fullName>
    </submittedName>
</protein>
<comment type="subcellular location">
    <subcellularLocation>
        <location evidence="1">Membrane</location>
        <topology evidence="1">Multi-pass membrane protein</topology>
    </subcellularLocation>
</comment>
<feature type="transmembrane region" description="Helical" evidence="5">
    <location>
        <begin position="161"/>
        <end position="181"/>
    </location>
</feature>
<dbReference type="Gene3D" id="1.20.1250.20">
    <property type="entry name" value="MFS general substrate transporter like domains"/>
    <property type="match status" value="2"/>
</dbReference>
<keyword evidence="2 5" id="KW-0812">Transmembrane</keyword>
<keyword evidence="4 5" id="KW-0472">Membrane</keyword>
<dbReference type="AlphaFoldDB" id="A0A1W2CNS9"/>
<evidence type="ECO:0000313" key="8">
    <source>
        <dbReference type="Proteomes" id="UP000192756"/>
    </source>
</evidence>
<dbReference type="GO" id="GO:0022857">
    <property type="term" value="F:transmembrane transporter activity"/>
    <property type="evidence" value="ECO:0007669"/>
    <property type="project" value="InterPro"/>
</dbReference>
<reference evidence="8" key="1">
    <citation type="submission" date="2017-04" db="EMBL/GenBank/DDBJ databases">
        <authorList>
            <person name="Varghese N."/>
            <person name="Submissions S."/>
        </authorList>
    </citation>
    <scope>NUCLEOTIDE SEQUENCE [LARGE SCALE GENOMIC DNA]</scope>
    <source>
        <strain evidence="8">DSM 12126</strain>
    </source>
</reference>
<dbReference type="PROSITE" id="PS50850">
    <property type="entry name" value="MFS"/>
    <property type="match status" value="1"/>
</dbReference>
<dbReference type="OrthoDB" id="9809599at2"/>
<organism evidence="7 8">
    <name type="scientific">Pedobacter africanus</name>
    <dbReference type="NCBI Taxonomy" id="151894"/>
    <lineage>
        <taxon>Bacteria</taxon>
        <taxon>Pseudomonadati</taxon>
        <taxon>Bacteroidota</taxon>
        <taxon>Sphingobacteriia</taxon>
        <taxon>Sphingobacteriales</taxon>
        <taxon>Sphingobacteriaceae</taxon>
        <taxon>Pedobacter</taxon>
    </lineage>
</organism>
<keyword evidence="8" id="KW-1185">Reference proteome</keyword>
<feature type="transmembrane region" description="Helical" evidence="5">
    <location>
        <begin position="294"/>
        <end position="312"/>
    </location>
</feature>
<dbReference type="InterPro" id="IPR036259">
    <property type="entry name" value="MFS_trans_sf"/>
</dbReference>
<dbReference type="InterPro" id="IPR051788">
    <property type="entry name" value="MFS_Transporter"/>
</dbReference>
<dbReference type="EMBL" id="FWXT01000002">
    <property type="protein sequence ID" value="SMC86278.1"/>
    <property type="molecule type" value="Genomic_DNA"/>
</dbReference>
<gene>
    <name evidence="7" type="ORF">SAMN04488524_3002</name>
</gene>
<evidence type="ECO:0000313" key="7">
    <source>
        <dbReference type="EMBL" id="SMC86278.1"/>
    </source>
</evidence>
<dbReference type="PANTHER" id="PTHR23514">
    <property type="entry name" value="BYPASS OF STOP CODON PROTEIN 6"/>
    <property type="match status" value="1"/>
</dbReference>
<feature type="transmembrane region" description="Helical" evidence="5">
    <location>
        <begin position="136"/>
        <end position="155"/>
    </location>
</feature>
<feature type="transmembrane region" description="Helical" evidence="5">
    <location>
        <begin position="97"/>
        <end position="115"/>
    </location>
</feature>
<dbReference type="GO" id="GO:0016020">
    <property type="term" value="C:membrane"/>
    <property type="evidence" value="ECO:0007669"/>
    <property type="project" value="UniProtKB-SubCell"/>
</dbReference>
<sequence>MISNLKHRFFLSLFFFMSGLSFSTWASRIPTIKTIFGFNEAELGSMLLALPIGSLLGLPISGWLVSKYNSRVPLTVGYGLNAFALALIGFAHNTFTLVAAVVIFAFTTRIFNISVNTQAITLQKRFDKKIMGSFHGYWSMGGIGGILISTLLIGLNVSIQVHFVVVAIVMLIITLYSYQFLLKGDRSETGNKLNLKKPDPYIAYLGLVVFLCAICEGGMFDWSGIYFQEIIKVKVFTYGYLVFMTFMAASRFLSDLIVARFGMPRSYLMSAAFIVSGISLAIIFPYFWTAMIGFSLVGFGTAAIIPMSYALAGASKKYSAGMAISIIATYSITGMLLGPPLIGYLAHAFNLRVSFVIFAICGILLVPITQMFFKHQRLSDQTT</sequence>
<proteinExistence type="predicted"/>
<keyword evidence="3 5" id="KW-1133">Transmembrane helix</keyword>
<feature type="transmembrane region" description="Helical" evidence="5">
    <location>
        <begin position="72"/>
        <end position="91"/>
    </location>
</feature>
<evidence type="ECO:0000256" key="1">
    <source>
        <dbReference type="ARBA" id="ARBA00004141"/>
    </source>
</evidence>
<evidence type="ECO:0000256" key="4">
    <source>
        <dbReference type="ARBA" id="ARBA00023136"/>
    </source>
</evidence>